<evidence type="ECO:0000256" key="6">
    <source>
        <dbReference type="ARBA" id="ARBA00023157"/>
    </source>
</evidence>
<feature type="domain" description="Peptidase S1" evidence="10">
    <location>
        <begin position="65"/>
        <end position="279"/>
    </location>
</feature>
<keyword evidence="5" id="KW-0843">Virulence</keyword>
<sequence length="294" mass="32086">MKSSRTLIMRCSVCMALLSSSCRASSDSIRGLFQRAVHTEDNVAHHVDSDVHSPHRELLSKSPRVVGGRTAPSNRYTYTVSLQSNGVHLCGGVLIAIDVVLTAAHCTSQISNWSSAAVVIGRENLSIDNEGEELKVSEVMVHPNYLQNVEYDNDFALLFLSQPTMSKVGIVKVNRVNSKPAAYQSVLVLGWGDTAVGDWNGINVTYDGYISESMMCASFKNRDSCQGDSGGPLIVEGEDDTSDLLVGLVSWGVGCANNIWPGVYARVSSGYNWIRREVCLRSVFPPEQFDCEPF</sequence>
<dbReference type="SUPFAM" id="SSF50494">
    <property type="entry name" value="Trypsin-like serine proteases"/>
    <property type="match status" value="1"/>
</dbReference>
<dbReference type="PROSITE" id="PS00135">
    <property type="entry name" value="TRYPSIN_SER"/>
    <property type="match status" value="1"/>
</dbReference>
<keyword evidence="8" id="KW-0720">Serine protease</keyword>
<dbReference type="FunFam" id="2.40.10.10:FF:000054">
    <property type="entry name" value="Complement C1r subcomponent"/>
    <property type="match status" value="1"/>
</dbReference>
<dbReference type="PROSITE" id="PS50240">
    <property type="entry name" value="TRYPSIN_DOM"/>
    <property type="match status" value="1"/>
</dbReference>
<proteinExistence type="inferred from homology"/>
<gene>
    <name evidence="11" type="ORF">HJC23_005274</name>
</gene>
<keyword evidence="4 9" id="KW-0732">Signal</keyword>
<keyword evidence="8" id="KW-0378">Hydrolase</keyword>
<dbReference type="InterPro" id="IPR043504">
    <property type="entry name" value="Peptidase_S1_PA_chymotrypsin"/>
</dbReference>
<protein>
    <recommendedName>
        <fullName evidence="10">Peptidase S1 domain-containing protein</fullName>
    </recommendedName>
</protein>
<dbReference type="PROSITE" id="PS51257">
    <property type="entry name" value="PROKAR_LIPOPROTEIN"/>
    <property type="match status" value="1"/>
</dbReference>
<accession>A0ABD3NRB6</accession>
<dbReference type="GO" id="GO:0006508">
    <property type="term" value="P:proteolysis"/>
    <property type="evidence" value="ECO:0007669"/>
    <property type="project" value="UniProtKB-KW"/>
</dbReference>
<evidence type="ECO:0000256" key="1">
    <source>
        <dbReference type="ARBA" id="ARBA00004613"/>
    </source>
</evidence>
<dbReference type="Pfam" id="PF00089">
    <property type="entry name" value="Trypsin"/>
    <property type="match status" value="1"/>
</dbReference>
<dbReference type="SMART" id="SM00020">
    <property type="entry name" value="Tryp_SPc"/>
    <property type="match status" value="1"/>
</dbReference>
<evidence type="ECO:0000256" key="9">
    <source>
        <dbReference type="SAM" id="SignalP"/>
    </source>
</evidence>
<dbReference type="FunFam" id="2.40.10.10:FF:000068">
    <property type="entry name" value="transmembrane protease serine 2"/>
    <property type="match status" value="1"/>
</dbReference>
<dbReference type="InterPro" id="IPR001254">
    <property type="entry name" value="Trypsin_dom"/>
</dbReference>
<comment type="similarity">
    <text evidence="2">Belongs to the peptidase S1 family.</text>
</comment>
<dbReference type="InterPro" id="IPR009003">
    <property type="entry name" value="Peptidase_S1_PA"/>
</dbReference>
<dbReference type="PRINTS" id="PR00722">
    <property type="entry name" value="CHYMOTRYPSIN"/>
</dbReference>
<organism evidence="11 12">
    <name type="scientific">Cyclotella cryptica</name>
    <dbReference type="NCBI Taxonomy" id="29204"/>
    <lineage>
        <taxon>Eukaryota</taxon>
        <taxon>Sar</taxon>
        <taxon>Stramenopiles</taxon>
        <taxon>Ochrophyta</taxon>
        <taxon>Bacillariophyta</taxon>
        <taxon>Coscinodiscophyceae</taxon>
        <taxon>Thalassiosirophycidae</taxon>
        <taxon>Stephanodiscales</taxon>
        <taxon>Stephanodiscaceae</taxon>
        <taxon>Cyclotella</taxon>
    </lineage>
</organism>
<evidence type="ECO:0000256" key="2">
    <source>
        <dbReference type="ARBA" id="ARBA00007664"/>
    </source>
</evidence>
<dbReference type="InterPro" id="IPR018114">
    <property type="entry name" value="TRYPSIN_HIS"/>
</dbReference>
<evidence type="ECO:0000256" key="5">
    <source>
        <dbReference type="ARBA" id="ARBA00023026"/>
    </source>
</evidence>
<evidence type="ECO:0000256" key="4">
    <source>
        <dbReference type="ARBA" id="ARBA00022729"/>
    </source>
</evidence>
<dbReference type="AlphaFoldDB" id="A0ABD3NRB6"/>
<dbReference type="PROSITE" id="PS00134">
    <property type="entry name" value="TRYPSIN_HIS"/>
    <property type="match status" value="1"/>
</dbReference>
<evidence type="ECO:0000256" key="8">
    <source>
        <dbReference type="RuleBase" id="RU363034"/>
    </source>
</evidence>
<evidence type="ECO:0000256" key="7">
    <source>
        <dbReference type="ARBA" id="ARBA00023180"/>
    </source>
</evidence>
<evidence type="ECO:0000256" key="3">
    <source>
        <dbReference type="ARBA" id="ARBA00022525"/>
    </source>
</evidence>
<keyword evidence="7" id="KW-0325">Glycoprotein</keyword>
<dbReference type="InterPro" id="IPR050430">
    <property type="entry name" value="Peptidase_S1"/>
</dbReference>
<dbReference type="GO" id="GO:0008236">
    <property type="term" value="F:serine-type peptidase activity"/>
    <property type="evidence" value="ECO:0007669"/>
    <property type="project" value="UniProtKB-KW"/>
</dbReference>
<evidence type="ECO:0000313" key="11">
    <source>
        <dbReference type="EMBL" id="KAL3776250.1"/>
    </source>
</evidence>
<keyword evidence="12" id="KW-1185">Reference proteome</keyword>
<keyword evidence="8" id="KW-0645">Protease</keyword>
<keyword evidence="6" id="KW-1015">Disulfide bond</keyword>
<dbReference type="InterPro" id="IPR001314">
    <property type="entry name" value="Peptidase_S1A"/>
</dbReference>
<dbReference type="PANTHER" id="PTHR24276">
    <property type="entry name" value="POLYSERASE-RELATED"/>
    <property type="match status" value="1"/>
</dbReference>
<dbReference type="PANTHER" id="PTHR24276:SF91">
    <property type="entry name" value="AT26814P-RELATED"/>
    <property type="match status" value="1"/>
</dbReference>
<dbReference type="Proteomes" id="UP001516023">
    <property type="component" value="Unassembled WGS sequence"/>
</dbReference>
<reference evidence="11 12" key="1">
    <citation type="journal article" date="2020" name="G3 (Bethesda)">
        <title>Improved Reference Genome for Cyclotella cryptica CCMP332, a Model for Cell Wall Morphogenesis, Salinity Adaptation, and Lipid Production in Diatoms (Bacillariophyta).</title>
        <authorList>
            <person name="Roberts W.R."/>
            <person name="Downey K.M."/>
            <person name="Ruck E.C."/>
            <person name="Traller J.C."/>
            <person name="Alverson A.J."/>
        </authorList>
    </citation>
    <scope>NUCLEOTIDE SEQUENCE [LARGE SCALE GENOMIC DNA]</scope>
    <source>
        <strain evidence="11 12">CCMP332</strain>
    </source>
</reference>
<evidence type="ECO:0000259" key="10">
    <source>
        <dbReference type="PROSITE" id="PS50240"/>
    </source>
</evidence>
<dbReference type="InterPro" id="IPR033116">
    <property type="entry name" value="TRYPSIN_SER"/>
</dbReference>
<comment type="caution">
    <text evidence="11">The sequence shown here is derived from an EMBL/GenBank/DDBJ whole genome shotgun (WGS) entry which is preliminary data.</text>
</comment>
<comment type="subcellular location">
    <subcellularLocation>
        <location evidence="1">Secreted</location>
    </subcellularLocation>
</comment>
<keyword evidence="3" id="KW-0964">Secreted</keyword>
<dbReference type="EMBL" id="JABMIG020000502">
    <property type="protein sequence ID" value="KAL3776250.1"/>
    <property type="molecule type" value="Genomic_DNA"/>
</dbReference>
<dbReference type="GO" id="GO:0005576">
    <property type="term" value="C:extracellular region"/>
    <property type="evidence" value="ECO:0007669"/>
    <property type="project" value="UniProtKB-SubCell"/>
</dbReference>
<name>A0ABD3NRB6_9STRA</name>
<evidence type="ECO:0000313" key="12">
    <source>
        <dbReference type="Proteomes" id="UP001516023"/>
    </source>
</evidence>
<dbReference type="Gene3D" id="2.40.10.10">
    <property type="entry name" value="Trypsin-like serine proteases"/>
    <property type="match status" value="1"/>
</dbReference>
<feature type="chain" id="PRO_5044827899" description="Peptidase S1 domain-containing protein" evidence="9">
    <location>
        <begin position="25"/>
        <end position="294"/>
    </location>
</feature>
<feature type="signal peptide" evidence="9">
    <location>
        <begin position="1"/>
        <end position="24"/>
    </location>
</feature>
<dbReference type="CDD" id="cd00190">
    <property type="entry name" value="Tryp_SPc"/>
    <property type="match status" value="1"/>
</dbReference>